<protein>
    <submittedName>
        <fullName evidence="2">Uncharacterized protein</fullName>
    </submittedName>
</protein>
<name>A0AAV9VRL6_9PEZI</name>
<comment type="caution">
    <text evidence="2">The sequence shown here is derived from an EMBL/GenBank/DDBJ whole genome shotgun (WGS) entry which is preliminary data.</text>
</comment>
<proteinExistence type="predicted"/>
<accession>A0AAV9VRL6</accession>
<feature type="region of interest" description="Disordered" evidence="1">
    <location>
        <begin position="29"/>
        <end position="67"/>
    </location>
</feature>
<dbReference type="Proteomes" id="UP001370758">
    <property type="component" value="Unassembled WGS sequence"/>
</dbReference>
<gene>
    <name evidence="2" type="ORF">TWF481_002558</name>
    <name evidence="3" type="ORF">TWF481_003531</name>
</gene>
<dbReference type="AlphaFoldDB" id="A0AAV9VRL6"/>
<evidence type="ECO:0000256" key="1">
    <source>
        <dbReference type="SAM" id="MobiDB-lite"/>
    </source>
</evidence>
<evidence type="ECO:0000313" key="4">
    <source>
        <dbReference type="Proteomes" id="UP001370758"/>
    </source>
</evidence>
<keyword evidence="4" id="KW-1185">Reference proteome</keyword>
<feature type="compositionally biased region" description="Acidic residues" evidence="1">
    <location>
        <begin position="30"/>
        <end position="44"/>
    </location>
</feature>
<evidence type="ECO:0000313" key="3">
    <source>
        <dbReference type="EMBL" id="KAK6508761.1"/>
    </source>
</evidence>
<dbReference type="EMBL" id="JAVHJL010000002">
    <property type="protein sequence ID" value="KAK6508761.1"/>
    <property type="molecule type" value="Genomic_DNA"/>
</dbReference>
<sequence length="90" mass="10580">MIVLRNPKVAEWWFVRLGYEEHVNTRTIEEVGDEEKEEEEEEEEPRPRIMISQEQSNGGGINERTRLLLPKDYGRSSRLAEMNDEAWSCG</sequence>
<organism evidence="2 4">
    <name type="scientific">Arthrobotrys musiformis</name>
    <dbReference type="NCBI Taxonomy" id="47236"/>
    <lineage>
        <taxon>Eukaryota</taxon>
        <taxon>Fungi</taxon>
        <taxon>Dikarya</taxon>
        <taxon>Ascomycota</taxon>
        <taxon>Pezizomycotina</taxon>
        <taxon>Orbiliomycetes</taxon>
        <taxon>Orbiliales</taxon>
        <taxon>Orbiliaceae</taxon>
        <taxon>Arthrobotrys</taxon>
    </lineage>
</organism>
<dbReference type="EMBL" id="JAVHJL010000012">
    <property type="protein sequence ID" value="KAK6495508.1"/>
    <property type="molecule type" value="Genomic_DNA"/>
</dbReference>
<evidence type="ECO:0000313" key="2">
    <source>
        <dbReference type="EMBL" id="KAK6495508.1"/>
    </source>
</evidence>
<reference evidence="2 4" key="1">
    <citation type="submission" date="2023-08" db="EMBL/GenBank/DDBJ databases">
        <authorList>
            <person name="Palmer J.M."/>
        </authorList>
    </citation>
    <scope>NUCLEOTIDE SEQUENCE [LARGE SCALE GENOMIC DNA]</scope>
    <source>
        <strain evidence="2 4">TWF481</strain>
    </source>
</reference>